<gene>
    <name evidence="3" type="ORF">SAMN04487969_12917</name>
</gene>
<evidence type="ECO:0000259" key="2">
    <source>
        <dbReference type="Pfam" id="PF02342"/>
    </source>
</evidence>
<keyword evidence="4" id="KW-1185">Reference proteome</keyword>
<dbReference type="PANTHER" id="PTHR32097">
    <property type="entry name" value="CAMP-BINDING PROTEIN 1-RELATED"/>
    <property type="match status" value="1"/>
</dbReference>
<dbReference type="Proteomes" id="UP000183410">
    <property type="component" value="Unassembled WGS sequence"/>
</dbReference>
<evidence type="ECO:0000313" key="4">
    <source>
        <dbReference type="Proteomes" id="UP000183410"/>
    </source>
</evidence>
<accession>A0A1I2HZY8</accession>
<organism evidence="3 4">
    <name type="scientific">Paenibacillus algorifonticola</name>
    <dbReference type="NCBI Taxonomy" id="684063"/>
    <lineage>
        <taxon>Bacteria</taxon>
        <taxon>Bacillati</taxon>
        <taxon>Bacillota</taxon>
        <taxon>Bacilli</taxon>
        <taxon>Bacillales</taxon>
        <taxon>Paenibacillaceae</taxon>
        <taxon>Paenibacillus</taxon>
    </lineage>
</organism>
<protein>
    <submittedName>
        <fullName evidence="3">Stress response protein SCP2</fullName>
    </submittedName>
</protein>
<dbReference type="InterPro" id="IPR051324">
    <property type="entry name" value="Stress/Tellurium_Resist"/>
</dbReference>
<feature type="domain" description="TerD" evidence="2">
    <location>
        <begin position="91"/>
        <end position="274"/>
    </location>
</feature>
<reference evidence="4" key="1">
    <citation type="submission" date="2016-10" db="EMBL/GenBank/DDBJ databases">
        <authorList>
            <person name="Varghese N."/>
            <person name="Submissions S."/>
        </authorList>
    </citation>
    <scope>NUCLEOTIDE SEQUENCE [LARGE SCALE GENOMIC DNA]</scope>
    <source>
        <strain evidence="4">CGMCC 1.10223</strain>
    </source>
</reference>
<dbReference type="Gene3D" id="2.60.60.30">
    <property type="entry name" value="sav2460 like domains"/>
    <property type="match status" value="1"/>
</dbReference>
<dbReference type="InterPro" id="IPR003325">
    <property type="entry name" value="TerD"/>
</dbReference>
<dbReference type="PANTHER" id="PTHR32097:SF17">
    <property type="entry name" value="CAMP-BINDING PROTEIN 1-RELATED"/>
    <property type="match status" value="1"/>
</dbReference>
<evidence type="ECO:0000256" key="1">
    <source>
        <dbReference type="SAM" id="MobiDB-lite"/>
    </source>
</evidence>
<dbReference type="EMBL" id="FONN01000029">
    <property type="protein sequence ID" value="SFF35552.1"/>
    <property type="molecule type" value="Genomic_DNA"/>
</dbReference>
<dbReference type="Pfam" id="PF02342">
    <property type="entry name" value="TerD"/>
    <property type="match status" value="1"/>
</dbReference>
<name>A0A1I2HZY8_9BACL</name>
<proteinExistence type="predicted"/>
<feature type="compositionally biased region" description="Low complexity" evidence="1">
    <location>
        <begin position="1"/>
        <end position="11"/>
    </location>
</feature>
<dbReference type="AlphaFoldDB" id="A0A1I2HZY8"/>
<evidence type="ECO:0000313" key="3">
    <source>
        <dbReference type="EMBL" id="SFF35552.1"/>
    </source>
</evidence>
<dbReference type="CDD" id="cd06974">
    <property type="entry name" value="TerD_like"/>
    <property type="match status" value="1"/>
</dbReference>
<feature type="region of interest" description="Disordered" evidence="1">
    <location>
        <begin position="1"/>
        <end position="20"/>
    </location>
</feature>
<sequence>MMGIGSNSNGGNAFGGQGGIQQGGIQQGGIQGGIQQGGIQQGGIQGGIQQGGIQQGGIQSGQQGGFQNAGNANAFGAAPAPQAGGFGGGLVLSKGQKLDLTKNNPGLDHLKVGLGWDTNRLQGQSYDLDVEIFLLNQMDKLPSNGHIIFYNNLTSPDGAVRYNGDNRTGQGSGDDESAEIQLSRVSPDIQKIVFTVTIDDALRKNQNFGQIGNAYIRIVNQANGAEICRFDLSEDYSTSISLLAGEVYRHNNEWKFNAAGTGLALDLAGICAHYGAM</sequence>